<keyword evidence="4" id="KW-0479">Metal-binding</keyword>
<dbReference type="GO" id="GO:0017136">
    <property type="term" value="F:histone deacetylase activity, NAD-dependent"/>
    <property type="evidence" value="ECO:0007669"/>
    <property type="project" value="TreeGrafter"/>
</dbReference>
<dbReference type="InterPro" id="IPR050134">
    <property type="entry name" value="NAD-dep_sirtuin_deacylases"/>
</dbReference>
<feature type="domain" description="Deacetylase sirtuin-type" evidence="5">
    <location>
        <begin position="10"/>
        <end position="300"/>
    </location>
</feature>
<dbReference type="OrthoDB" id="2919105at2759"/>
<dbReference type="InterPro" id="IPR003000">
    <property type="entry name" value="Sirtuin"/>
</dbReference>
<dbReference type="Gene3D" id="3.30.1600.10">
    <property type="entry name" value="SIR2/SIRT2 'Small Domain"/>
    <property type="match status" value="1"/>
</dbReference>
<feature type="binding site" evidence="4">
    <location>
        <position position="170"/>
    </location>
    <ligand>
        <name>Zn(2+)</name>
        <dbReference type="ChEBI" id="CHEBI:29105"/>
    </ligand>
</feature>
<evidence type="ECO:0000256" key="3">
    <source>
        <dbReference type="ARBA" id="ARBA00023027"/>
    </source>
</evidence>
<organism evidence="6 7">
    <name type="scientific">Tolypocladium capitatum</name>
    <dbReference type="NCBI Taxonomy" id="45235"/>
    <lineage>
        <taxon>Eukaryota</taxon>
        <taxon>Fungi</taxon>
        <taxon>Dikarya</taxon>
        <taxon>Ascomycota</taxon>
        <taxon>Pezizomycotina</taxon>
        <taxon>Sordariomycetes</taxon>
        <taxon>Hypocreomycetidae</taxon>
        <taxon>Hypocreales</taxon>
        <taxon>Ophiocordycipitaceae</taxon>
        <taxon>Tolypocladium</taxon>
    </lineage>
</organism>
<keyword evidence="4" id="KW-0862">Zinc</keyword>
<dbReference type="PANTHER" id="PTHR11085">
    <property type="entry name" value="NAD-DEPENDENT PROTEIN DEACYLASE SIRTUIN-5, MITOCHONDRIAL-RELATED"/>
    <property type="match status" value="1"/>
</dbReference>
<evidence type="ECO:0000256" key="4">
    <source>
        <dbReference type="PROSITE-ProRule" id="PRU00236"/>
    </source>
</evidence>
<evidence type="ECO:0000259" key="5">
    <source>
        <dbReference type="PROSITE" id="PS50305"/>
    </source>
</evidence>
<feature type="binding site" evidence="4">
    <location>
        <position position="177"/>
    </location>
    <ligand>
        <name>Zn(2+)</name>
        <dbReference type="ChEBI" id="CHEBI:29105"/>
    </ligand>
</feature>
<keyword evidence="3" id="KW-0520">NAD</keyword>
<accession>A0A2K3Q0Z3</accession>
<evidence type="ECO:0000256" key="1">
    <source>
        <dbReference type="ARBA" id="ARBA00006924"/>
    </source>
</evidence>
<dbReference type="STRING" id="45235.A0A2K3Q0Z3"/>
<dbReference type="GO" id="GO:0070403">
    <property type="term" value="F:NAD+ binding"/>
    <property type="evidence" value="ECO:0007669"/>
    <property type="project" value="InterPro"/>
</dbReference>
<dbReference type="InterPro" id="IPR029035">
    <property type="entry name" value="DHS-like_NAD/FAD-binding_dom"/>
</dbReference>
<comment type="caution">
    <text evidence="6">The sequence shown here is derived from an EMBL/GenBank/DDBJ whole genome shotgun (WGS) entry which is preliminary data.</text>
</comment>
<evidence type="ECO:0000313" key="7">
    <source>
        <dbReference type="Proteomes" id="UP000236621"/>
    </source>
</evidence>
<dbReference type="GO" id="GO:0005634">
    <property type="term" value="C:nucleus"/>
    <property type="evidence" value="ECO:0007669"/>
    <property type="project" value="TreeGrafter"/>
</dbReference>
<dbReference type="Pfam" id="PF02146">
    <property type="entry name" value="SIR2"/>
    <property type="match status" value="1"/>
</dbReference>
<reference evidence="6 7" key="1">
    <citation type="submission" date="2017-08" db="EMBL/GenBank/DDBJ databases">
        <title>Harnessing the power of phylogenomics to disentangle the directionality and signatures of interkingdom host jumping in the parasitic fungal genus Tolypocladium.</title>
        <authorList>
            <person name="Quandt C.A."/>
            <person name="Patterson W."/>
            <person name="Spatafora J.W."/>
        </authorList>
    </citation>
    <scope>NUCLEOTIDE SEQUENCE [LARGE SCALE GENOMIC DNA]</scope>
    <source>
        <strain evidence="6 7">CBS 113982</strain>
    </source>
</reference>
<proteinExistence type="inferred from homology"/>
<sequence length="320" mass="35414">MAKKTMIHVSQDSHNDLEGIANSVSLAKRVVVLLGAGVSTAAGIPDFRSPGGLYAKGMRFEAEDLTDPKKRAQTVKDLLELRQTAMKALPTKTHGLIRMLREGGQLQRCYAQNFDMLEQKAGLSTDIRKSNVDCVCLHGSLRHLRCPLCCATFDWSKHEQSICAGSDLPCPDCSKKCEERKKQGKRSITIGHLRPDIVFSGEEHPQGEDVEELIEKDIAACPDLFLIIGASLTHSGPLNLARKFARAVRARGGNVVYVSLLEPSPSRWRSLVDYLVLWECDSWVRDLESRKPEVNIEDGACKGHWSNNVGMTPNNPIVLD</sequence>
<feature type="binding site" evidence="4">
    <location>
        <position position="149"/>
    </location>
    <ligand>
        <name>Zn(2+)</name>
        <dbReference type="ChEBI" id="CHEBI:29105"/>
    </ligand>
</feature>
<dbReference type="SUPFAM" id="SSF52467">
    <property type="entry name" value="DHS-like NAD/FAD-binding domain"/>
    <property type="match status" value="1"/>
</dbReference>
<keyword evidence="7" id="KW-1185">Reference proteome</keyword>
<dbReference type="InterPro" id="IPR026590">
    <property type="entry name" value="Ssirtuin_cat_dom"/>
</dbReference>
<evidence type="ECO:0000256" key="2">
    <source>
        <dbReference type="ARBA" id="ARBA00022679"/>
    </source>
</evidence>
<feature type="binding site" evidence="4">
    <location>
        <position position="146"/>
    </location>
    <ligand>
        <name>Zn(2+)</name>
        <dbReference type="ChEBI" id="CHEBI:29105"/>
    </ligand>
</feature>
<keyword evidence="2" id="KW-0808">Transferase</keyword>
<dbReference type="AlphaFoldDB" id="A0A2K3Q0Z3"/>
<feature type="active site" description="Proton acceptor" evidence="4">
    <location>
        <position position="138"/>
    </location>
</feature>
<evidence type="ECO:0000313" key="6">
    <source>
        <dbReference type="EMBL" id="PNY21250.1"/>
    </source>
</evidence>
<dbReference type="GO" id="GO:0046872">
    <property type="term" value="F:metal ion binding"/>
    <property type="evidence" value="ECO:0007669"/>
    <property type="project" value="UniProtKB-KW"/>
</dbReference>
<dbReference type="EMBL" id="NRSZ01001247">
    <property type="protein sequence ID" value="PNY21250.1"/>
    <property type="molecule type" value="Genomic_DNA"/>
</dbReference>
<comment type="similarity">
    <text evidence="1">Belongs to the sirtuin family. Class I subfamily.</text>
</comment>
<gene>
    <name evidence="6" type="ORF">TCAP_07253</name>
</gene>
<dbReference type="Gene3D" id="3.40.50.1220">
    <property type="entry name" value="TPP-binding domain"/>
    <property type="match status" value="1"/>
</dbReference>
<dbReference type="Proteomes" id="UP000236621">
    <property type="component" value="Unassembled WGS sequence"/>
</dbReference>
<dbReference type="PANTHER" id="PTHR11085:SF8">
    <property type="entry name" value="NAD-DEPENDENT HISTONE DEACETYLASE HST3"/>
    <property type="match status" value="1"/>
</dbReference>
<dbReference type="InterPro" id="IPR026591">
    <property type="entry name" value="Sirtuin_cat_small_dom_sf"/>
</dbReference>
<dbReference type="PROSITE" id="PS50305">
    <property type="entry name" value="SIRTUIN"/>
    <property type="match status" value="1"/>
</dbReference>
<protein>
    <submittedName>
        <fullName evidence="6">NAD-dependent histone deacetylase HST3</fullName>
    </submittedName>
</protein>
<name>A0A2K3Q0Z3_9HYPO</name>